<feature type="compositionally biased region" description="Gly residues" evidence="2">
    <location>
        <begin position="747"/>
        <end position="756"/>
    </location>
</feature>
<feature type="region of interest" description="Disordered" evidence="2">
    <location>
        <begin position="490"/>
        <end position="597"/>
    </location>
</feature>
<dbReference type="SUPFAM" id="SSF52047">
    <property type="entry name" value="RNI-like"/>
    <property type="match status" value="2"/>
</dbReference>
<dbReference type="Pfam" id="PF12937">
    <property type="entry name" value="F-box-like"/>
    <property type="match status" value="1"/>
</dbReference>
<dbReference type="InterPro" id="IPR036047">
    <property type="entry name" value="F-box-like_dom_sf"/>
</dbReference>
<organism evidence="4 5">
    <name type="scientific">Chlamydomonas incerta</name>
    <dbReference type="NCBI Taxonomy" id="51695"/>
    <lineage>
        <taxon>Eukaryota</taxon>
        <taxon>Viridiplantae</taxon>
        <taxon>Chlorophyta</taxon>
        <taxon>core chlorophytes</taxon>
        <taxon>Chlorophyceae</taxon>
        <taxon>CS clade</taxon>
        <taxon>Chlamydomonadales</taxon>
        <taxon>Chlamydomonadaceae</taxon>
        <taxon>Chlamydomonas</taxon>
    </lineage>
</organism>
<evidence type="ECO:0000256" key="1">
    <source>
        <dbReference type="ARBA" id="ARBA00004430"/>
    </source>
</evidence>
<dbReference type="Gene3D" id="1.20.1280.50">
    <property type="match status" value="1"/>
</dbReference>
<reference evidence="4" key="1">
    <citation type="journal article" date="2020" name="bioRxiv">
        <title>Comparative genomics of Chlamydomonas.</title>
        <authorList>
            <person name="Craig R.J."/>
            <person name="Hasan A.R."/>
            <person name="Ness R.W."/>
            <person name="Keightley P.D."/>
        </authorList>
    </citation>
    <scope>NUCLEOTIDE SEQUENCE</scope>
    <source>
        <strain evidence="4">SAG 7.73</strain>
    </source>
</reference>
<gene>
    <name evidence="4" type="ORF">HXX76_011945</name>
</gene>
<feature type="region of interest" description="Disordered" evidence="2">
    <location>
        <begin position="98"/>
        <end position="198"/>
    </location>
</feature>
<evidence type="ECO:0000256" key="2">
    <source>
        <dbReference type="SAM" id="MobiDB-lite"/>
    </source>
</evidence>
<dbReference type="Proteomes" id="UP000650467">
    <property type="component" value="Unassembled WGS sequence"/>
</dbReference>
<dbReference type="Gene3D" id="3.80.10.10">
    <property type="entry name" value="Ribonuclease Inhibitor"/>
    <property type="match status" value="1"/>
</dbReference>
<protein>
    <recommendedName>
        <fullName evidence="3">F-box domain-containing protein</fullName>
    </recommendedName>
</protein>
<feature type="region of interest" description="Disordered" evidence="2">
    <location>
        <begin position="1296"/>
        <end position="1353"/>
    </location>
</feature>
<feature type="domain" description="F-box" evidence="3">
    <location>
        <begin position="17"/>
        <end position="58"/>
    </location>
</feature>
<feature type="compositionally biased region" description="Gly residues" evidence="2">
    <location>
        <begin position="182"/>
        <end position="192"/>
    </location>
</feature>
<feature type="compositionally biased region" description="Pro residues" evidence="2">
    <location>
        <begin position="586"/>
        <end position="596"/>
    </location>
</feature>
<accession>A0A835SIV8</accession>
<feature type="region of interest" description="Disordered" evidence="2">
    <location>
        <begin position="794"/>
        <end position="836"/>
    </location>
</feature>
<dbReference type="PANTHER" id="PTHR45725:SF18">
    <property type="entry name" value="ORC1-LIKE AAA ATPASE DOMAIN-CONTAINING PROTEIN"/>
    <property type="match status" value="1"/>
</dbReference>
<feature type="region of interest" description="Disordered" evidence="2">
    <location>
        <begin position="879"/>
        <end position="903"/>
    </location>
</feature>
<dbReference type="InterPro" id="IPR001810">
    <property type="entry name" value="F-box_dom"/>
</dbReference>
<dbReference type="OrthoDB" id="533770at2759"/>
<name>A0A835SIV8_CHLIN</name>
<evidence type="ECO:0000313" key="4">
    <source>
        <dbReference type="EMBL" id="KAG2427958.1"/>
    </source>
</evidence>
<dbReference type="InterPro" id="IPR032675">
    <property type="entry name" value="LRR_dom_sf"/>
</dbReference>
<evidence type="ECO:0000313" key="5">
    <source>
        <dbReference type="Proteomes" id="UP000650467"/>
    </source>
</evidence>
<feature type="compositionally biased region" description="Gly residues" evidence="2">
    <location>
        <begin position="507"/>
        <end position="541"/>
    </location>
</feature>
<dbReference type="GO" id="GO:0005930">
    <property type="term" value="C:axoneme"/>
    <property type="evidence" value="ECO:0007669"/>
    <property type="project" value="UniProtKB-SubCell"/>
</dbReference>
<feature type="region of interest" description="Disordered" evidence="2">
    <location>
        <begin position="1130"/>
        <end position="1151"/>
    </location>
</feature>
<dbReference type="SUPFAM" id="SSF81383">
    <property type="entry name" value="F-box domain"/>
    <property type="match status" value="1"/>
</dbReference>
<feature type="region of interest" description="Disordered" evidence="2">
    <location>
        <begin position="952"/>
        <end position="975"/>
    </location>
</feature>
<dbReference type="PANTHER" id="PTHR45725">
    <property type="entry name" value="FORMIN HOMOLOGY 2 FAMILY MEMBER"/>
    <property type="match status" value="1"/>
</dbReference>
<keyword evidence="5" id="KW-1185">Reference proteome</keyword>
<feature type="compositionally biased region" description="Gly residues" evidence="2">
    <location>
        <begin position="113"/>
        <end position="127"/>
    </location>
</feature>
<feature type="compositionally biased region" description="Low complexity" evidence="2">
    <location>
        <begin position="737"/>
        <end position="746"/>
    </location>
</feature>
<sequence>MKRGRNDDVKKPPWGSGLPMEITMHALAYLDPADTEAASRVCRAWRTAACALVTHLCLPLNHPLLLAGPPPEVSAAAGAAGAGAGAAAGLGGGVAGGAAAMGPGPRSKLRRLGSGGGGGGGGGGDGGDSVQARQEAEDSDGDGEEAGTSANGLGPGGGTSAAAASRRRGASGSGRGTEDGRAGGGSGAGARAGGAASREQLQPPLWGAAASTPDRRLAVAFPFLTHITLVHNSMLHRRQVHAALSAVRALWPGVRGLSVHDSCTWDLPLDYAALGAMTHLTSLELLFQGQGGMDEAGQPLYRASMPYLCRLGQLRELCMKWIIGYDVDSFLDFAEVYDLLGALAASGRLASLQFGGENINALGAAHLAGITSLETLHLVCDARPASPLHLLDLLCLPRLRRLELLHVCPDHAWNRPPEGGGPQPPDLAQELEKRLPGLSRSPLRCLSLSLSPRCQDMMAAALPLLPHLHSLSVRVTSAEEEEALCRAFSSMVAGPPPPPPPADHEGGAPGPGAGPRAGPGPGGPGGVAGAAGPGLLAGAGRGTPSSPYRSGSAAGSPATPMRGGGGGLGGGAAGGTPPGTCRATPLPSPPPRPPPLRSLRLETAELSAELVAALGSLSSLTSLQLPRGLPSGDLVRIDPGAAAAAAAGPEEAAAAAAEPGRSKFAMPQLAALGRLTGLRRLLLQMDSPSDTSPAYVDGSLVSTLTQLSALESLHLSTWNLLQVEPSAEALGAYPERPGAGSAAAGPSGAGPSGAGAGPSQAPPGALMFGAPTHADAQTQTHMHPELSDGAAAAALHRGSGASGSGAGSGMAEEEDGEEVVGRRRPTEAEVEEDAAAAEWARGALEDAPGGSGAASQGGRSAAAAAAAEAEAAAAQGLGGADASSSASGGSASASAGGSAATATGPAASAAGAAATAAAGAAGSLAALAPAAHAAAAGAAAGGAAPGGAAAPVPWLWQGPGPAPGQGAAHAPGPHAPPPGVIMLQVEPAGAAAAAAAAAAVASFAAAVASATAAAAAMAAAAARASLPPLPVWAWPNLRSLSLTHWPCVFAKLREVGLPRPGRAYSVCWDDLPRGLTSLLLVRCELLGGAPPPGLWHLWLSDCIYTDCELPKVLARTPQLRVLVVRSPSLTTAEPPDGAEPQPPAAARREERQREALLAAVTALKVRRRKWGGASAVAQDLRTLGLGGLQCGDVAALAALTRLRHLMLEPAQPPRQPGSEAPSHRDLGLLDALMALPPGGLAGLRTLWLPNWAMPIKQLLQWQQMLQAAMPLVVVRITEYDVVWTVPTPLMHVAQVQPPSSLQRGRRGRSDASAEEAAEAARGGATRHGGRDCGASASGAGAGGEEEESTEVRDGQELEWWNIGCWGVQ</sequence>
<feature type="region of interest" description="Disordered" evidence="2">
    <location>
        <begin position="732"/>
        <end position="770"/>
    </location>
</feature>
<comment type="subcellular location">
    <subcellularLocation>
        <location evidence="1">Cytoplasm</location>
        <location evidence="1">Cytoskeleton</location>
        <location evidence="1">Cilium axoneme</location>
    </subcellularLocation>
</comment>
<proteinExistence type="predicted"/>
<evidence type="ECO:0000259" key="3">
    <source>
        <dbReference type="Pfam" id="PF12937"/>
    </source>
</evidence>
<comment type="caution">
    <text evidence="4">The sequence shown here is derived from an EMBL/GenBank/DDBJ whole genome shotgun (WGS) entry which is preliminary data.</text>
</comment>
<feature type="compositionally biased region" description="Gly residues" evidence="2">
    <location>
        <begin position="562"/>
        <end position="577"/>
    </location>
</feature>
<dbReference type="EMBL" id="JAEHOC010000037">
    <property type="protein sequence ID" value="KAG2427958.1"/>
    <property type="molecule type" value="Genomic_DNA"/>
</dbReference>
<dbReference type="InterPro" id="IPR051425">
    <property type="entry name" value="Formin_Homology"/>
</dbReference>